<dbReference type="PRINTS" id="PR00413">
    <property type="entry name" value="HADHALOGNASE"/>
</dbReference>
<comment type="caution">
    <text evidence="12">The sequence shown here is derived from an EMBL/GenBank/DDBJ whole genome shotgun (WGS) entry which is preliminary data.</text>
</comment>
<dbReference type="SFLD" id="SFLDG01135">
    <property type="entry name" value="C1.5.6:_HAD__Beta-PGM__Phospha"/>
    <property type="match status" value="1"/>
</dbReference>
<accession>A0A7C4PNB3</accession>
<dbReference type="PANTHER" id="PTHR46193">
    <property type="entry name" value="6-PHOSPHOGLUCONATE PHOSPHATASE"/>
    <property type="match status" value="1"/>
</dbReference>
<reference evidence="12" key="1">
    <citation type="journal article" date="2020" name="mSystems">
        <title>Genome- and Community-Level Interaction Insights into Carbon Utilization and Element Cycling Functions of Hydrothermarchaeota in Hydrothermal Sediment.</title>
        <authorList>
            <person name="Zhou Z."/>
            <person name="Liu Y."/>
            <person name="Xu W."/>
            <person name="Pan J."/>
            <person name="Luo Z.H."/>
            <person name="Li M."/>
        </authorList>
    </citation>
    <scope>NUCLEOTIDE SEQUENCE [LARGE SCALE GENOMIC DNA]</scope>
    <source>
        <strain evidence="12">SpSt-573</strain>
    </source>
</reference>
<keyword evidence="3" id="KW-0597">Phosphoprotein</keyword>
<dbReference type="AlphaFoldDB" id="A0A7C4PNB3"/>
<dbReference type="InterPro" id="IPR006439">
    <property type="entry name" value="HAD-SF_hydro_IA"/>
</dbReference>
<dbReference type="InterPro" id="IPR023198">
    <property type="entry name" value="PGP-like_dom2"/>
</dbReference>
<keyword evidence="7" id="KW-0119">Carbohydrate metabolism</keyword>
<dbReference type="EMBL" id="DSYK01000628">
    <property type="protein sequence ID" value="HGS22685.1"/>
    <property type="molecule type" value="Genomic_DNA"/>
</dbReference>
<dbReference type="NCBIfam" id="TIGR01509">
    <property type="entry name" value="HAD-SF-IA-v3"/>
    <property type="match status" value="1"/>
</dbReference>
<evidence type="ECO:0000256" key="11">
    <source>
        <dbReference type="SAM" id="MobiDB-lite"/>
    </source>
</evidence>
<comment type="cofactor">
    <cofactor evidence="1">
        <name>Mg(2+)</name>
        <dbReference type="ChEBI" id="CHEBI:18420"/>
    </cofactor>
</comment>
<evidence type="ECO:0000256" key="7">
    <source>
        <dbReference type="ARBA" id="ARBA00023277"/>
    </source>
</evidence>
<keyword evidence="6" id="KW-0413">Isomerase</keyword>
<keyword evidence="12" id="KW-0378">Hydrolase</keyword>
<evidence type="ECO:0000256" key="5">
    <source>
        <dbReference type="ARBA" id="ARBA00022842"/>
    </source>
</evidence>
<dbReference type="SUPFAM" id="SSF56784">
    <property type="entry name" value="HAD-like"/>
    <property type="match status" value="1"/>
</dbReference>
<dbReference type="EC" id="5.4.2.6" evidence="9"/>
<dbReference type="GO" id="GO:0016787">
    <property type="term" value="F:hydrolase activity"/>
    <property type="evidence" value="ECO:0007669"/>
    <property type="project" value="UniProtKB-KW"/>
</dbReference>
<evidence type="ECO:0000256" key="10">
    <source>
        <dbReference type="ARBA" id="ARBA00044991"/>
    </source>
</evidence>
<evidence type="ECO:0000313" key="12">
    <source>
        <dbReference type="EMBL" id="HGS22685.1"/>
    </source>
</evidence>
<dbReference type="SFLD" id="SFLDS00003">
    <property type="entry name" value="Haloacid_Dehalogenase"/>
    <property type="match status" value="1"/>
</dbReference>
<evidence type="ECO:0000256" key="9">
    <source>
        <dbReference type="ARBA" id="ARBA00044968"/>
    </source>
</evidence>
<comment type="catalytic activity">
    <reaction evidence="8">
        <text>beta-D-glucose 1-phosphate = beta-D-glucose 6-phosphate</text>
        <dbReference type="Rhea" id="RHEA:20113"/>
        <dbReference type="ChEBI" id="CHEBI:57684"/>
        <dbReference type="ChEBI" id="CHEBI:58247"/>
        <dbReference type="EC" id="5.4.2.6"/>
    </reaction>
</comment>
<dbReference type="GO" id="GO:0046872">
    <property type="term" value="F:metal ion binding"/>
    <property type="evidence" value="ECO:0007669"/>
    <property type="project" value="UniProtKB-KW"/>
</dbReference>
<evidence type="ECO:0000256" key="2">
    <source>
        <dbReference type="ARBA" id="ARBA00006171"/>
    </source>
</evidence>
<evidence type="ECO:0000256" key="8">
    <source>
        <dbReference type="ARBA" id="ARBA00044926"/>
    </source>
</evidence>
<dbReference type="SFLD" id="SFLDG01129">
    <property type="entry name" value="C1.5:_HAD__Beta-PGM__Phosphata"/>
    <property type="match status" value="1"/>
</dbReference>
<proteinExistence type="inferred from homology"/>
<evidence type="ECO:0000256" key="1">
    <source>
        <dbReference type="ARBA" id="ARBA00001946"/>
    </source>
</evidence>
<gene>
    <name evidence="12" type="ORF">ENT37_12585</name>
</gene>
<keyword evidence="5" id="KW-0460">Magnesium</keyword>
<evidence type="ECO:0000256" key="3">
    <source>
        <dbReference type="ARBA" id="ARBA00022553"/>
    </source>
</evidence>
<organism evidence="12">
    <name type="scientific">Anaerolinea thermolimosa</name>
    <dbReference type="NCBI Taxonomy" id="229919"/>
    <lineage>
        <taxon>Bacteria</taxon>
        <taxon>Bacillati</taxon>
        <taxon>Chloroflexota</taxon>
        <taxon>Anaerolineae</taxon>
        <taxon>Anaerolineales</taxon>
        <taxon>Anaerolineaceae</taxon>
        <taxon>Anaerolinea</taxon>
    </lineage>
</organism>
<dbReference type="InterPro" id="IPR036412">
    <property type="entry name" value="HAD-like_sf"/>
</dbReference>
<dbReference type="NCBIfam" id="TIGR02009">
    <property type="entry name" value="PGMB-YQAB-SF"/>
    <property type="match status" value="1"/>
</dbReference>
<dbReference type="GO" id="GO:0008801">
    <property type="term" value="F:beta-phosphoglucomutase activity"/>
    <property type="evidence" value="ECO:0007669"/>
    <property type="project" value="UniProtKB-EC"/>
</dbReference>
<keyword evidence="4" id="KW-0479">Metal-binding</keyword>
<dbReference type="Pfam" id="PF00702">
    <property type="entry name" value="Hydrolase"/>
    <property type="match status" value="1"/>
</dbReference>
<dbReference type="Gene3D" id="3.40.50.1000">
    <property type="entry name" value="HAD superfamily/HAD-like"/>
    <property type="match status" value="1"/>
</dbReference>
<sequence>MSFSAYIFDMDGTLVDNMGFHVTIWTEFLASLGAPVDRETFYRRTVGKVNAEILRDLYRADLSDAEIEDLSRRKEQLYRQRFAPLIAQKAVPGLREFLQKAHQDGISMAVATSAGLENTRFILEGLNIAAYFSALVTSEDVRRGKPDPEIFLIAAQKLGVPPEACLVFEDSPAGLEAAHRAGMRSVALSTTFTPDQLTGRPGVLLVAPDYTAIDLDGLKPCARWAAPGSEGNGNGGGAFRPGAPAR</sequence>
<protein>
    <recommendedName>
        <fullName evidence="10">Beta-phosphoglucomutase</fullName>
        <ecNumber evidence="9">5.4.2.6</ecNumber>
    </recommendedName>
</protein>
<dbReference type="InterPro" id="IPR051600">
    <property type="entry name" value="Beta-PGM-like"/>
</dbReference>
<dbReference type="Gene3D" id="1.10.150.240">
    <property type="entry name" value="Putative phosphatase, domain 2"/>
    <property type="match status" value="1"/>
</dbReference>
<dbReference type="PANTHER" id="PTHR46193:SF18">
    <property type="entry name" value="HEXITOL PHOSPHATASE B"/>
    <property type="match status" value="1"/>
</dbReference>
<evidence type="ECO:0000256" key="6">
    <source>
        <dbReference type="ARBA" id="ARBA00023235"/>
    </source>
</evidence>
<comment type="similarity">
    <text evidence="2">Belongs to the HAD-like hydrolase superfamily. CbbY/CbbZ/Gph/YieH family.</text>
</comment>
<dbReference type="NCBIfam" id="TIGR01549">
    <property type="entry name" value="HAD-SF-IA-v1"/>
    <property type="match status" value="1"/>
</dbReference>
<dbReference type="InterPro" id="IPR010976">
    <property type="entry name" value="B-phosphoglucomutase_hydrolase"/>
</dbReference>
<evidence type="ECO:0000256" key="4">
    <source>
        <dbReference type="ARBA" id="ARBA00022723"/>
    </source>
</evidence>
<dbReference type="CDD" id="cd07505">
    <property type="entry name" value="HAD_BPGM-like"/>
    <property type="match status" value="1"/>
</dbReference>
<dbReference type="InterPro" id="IPR023214">
    <property type="entry name" value="HAD_sf"/>
</dbReference>
<name>A0A7C4PNB3_9CHLR</name>
<feature type="region of interest" description="Disordered" evidence="11">
    <location>
        <begin position="226"/>
        <end position="246"/>
    </location>
</feature>
<feature type="compositionally biased region" description="Gly residues" evidence="11">
    <location>
        <begin position="230"/>
        <end position="239"/>
    </location>
</feature>